<dbReference type="Pfam" id="PF00459">
    <property type="entry name" value="Inositol_P"/>
    <property type="match status" value="1"/>
</dbReference>
<evidence type="ECO:0000256" key="6">
    <source>
        <dbReference type="ARBA" id="ARBA00022842"/>
    </source>
</evidence>
<evidence type="ECO:0000256" key="2">
    <source>
        <dbReference type="ARBA" id="ARBA00001946"/>
    </source>
</evidence>
<evidence type="ECO:0000256" key="1">
    <source>
        <dbReference type="ARBA" id="ARBA00001033"/>
    </source>
</evidence>
<dbReference type="Gene3D" id="3.40.190.80">
    <property type="match status" value="1"/>
</dbReference>
<evidence type="ECO:0000256" key="3">
    <source>
        <dbReference type="ARBA" id="ARBA00009759"/>
    </source>
</evidence>
<dbReference type="Gene3D" id="3.30.540.10">
    <property type="entry name" value="Fructose-1,6-Bisphosphatase, subunit A, domain 1"/>
    <property type="match status" value="1"/>
</dbReference>
<dbReference type="InterPro" id="IPR000760">
    <property type="entry name" value="Inositol_monophosphatase-like"/>
</dbReference>
<keyword evidence="4 7" id="KW-0479">Metal-binding</keyword>
<keyword evidence="6 7" id="KW-0460">Magnesium</keyword>
<dbReference type="PROSITE" id="PS00629">
    <property type="entry name" value="IMP_1"/>
    <property type="match status" value="1"/>
</dbReference>
<dbReference type="InterPro" id="IPR033942">
    <property type="entry name" value="IMPase"/>
</dbReference>
<dbReference type="EMBL" id="JAHBCL010000030">
    <property type="protein sequence ID" value="MBS7528052.1"/>
    <property type="molecule type" value="Genomic_DNA"/>
</dbReference>
<dbReference type="EC" id="3.1.3.25" evidence="7"/>
<organism evidence="8 9">
    <name type="scientific">Fusibacter paucivorans</name>
    <dbReference type="NCBI Taxonomy" id="76009"/>
    <lineage>
        <taxon>Bacteria</taxon>
        <taxon>Bacillati</taxon>
        <taxon>Bacillota</taxon>
        <taxon>Clostridia</taxon>
        <taxon>Eubacteriales</taxon>
        <taxon>Eubacteriales Family XII. Incertae Sedis</taxon>
        <taxon>Fusibacter</taxon>
    </lineage>
</organism>
<accession>A0ABS5PT52</accession>
<proteinExistence type="inferred from homology"/>
<dbReference type="CDD" id="cd01639">
    <property type="entry name" value="IMPase"/>
    <property type="match status" value="1"/>
</dbReference>
<comment type="caution">
    <text evidence="8">The sequence shown here is derived from an EMBL/GenBank/DDBJ whole genome shotgun (WGS) entry which is preliminary data.</text>
</comment>
<dbReference type="PANTHER" id="PTHR20854:SF4">
    <property type="entry name" value="INOSITOL-1-MONOPHOSPHATASE-RELATED"/>
    <property type="match status" value="1"/>
</dbReference>
<reference evidence="8 9" key="1">
    <citation type="submission" date="2021-05" db="EMBL/GenBank/DDBJ databases">
        <title>Fusibacter ferrireducens sp. nov., an anaerobic, sulfur- and Fe-reducing bacterium isolated from the mangrove sediment.</title>
        <authorList>
            <person name="Qiu D."/>
        </authorList>
    </citation>
    <scope>NUCLEOTIDE SEQUENCE [LARGE SCALE GENOMIC DNA]</scope>
    <source>
        <strain evidence="8 9">DSM 12116</strain>
    </source>
</reference>
<gene>
    <name evidence="8" type="ORF">KHM83_15305</name>
</gene>
<evidence type="ECO:0000256" key="7">
    <source>
        <dbReference type="RuleBase" id="RU364068"/>
    </source>
</evidence>
<evidence type="ECO:0000256" key="4">
    <source>
        <dbReference type="ARBA" id="ARBA00022723"/>
    </source>
</evidence>
<comment type="catalytic activity">
    <reaction evidence="1 7">
        <text>a myo-inositol phosphate + H2O = myo-inositol + phosphate</text>
        <dbReference type="Rhea" id="RHEA:24056"/>
        <dbReference type="ChEBI" id="CHEBI:15377"/>
        <dbReference type="ChEBI" id="CHEBI:17268"/>
        <dbReference type="ChEBI" id="CHEBI:43474"/>
        <dbReference type="ChEBI" id="CHEBI:84139"/>
        <dbReference type="EC" id="3.1.3.25"/>
    </reaction>
</comment>
<dbReference type="PRINTS" id="PR00377">
    <property type="entry name" value="IMPHPHTASES"/>
</dbReference>
<comment type="cofactor">
    <cofactor evidence="2 7">
        <name>Mg(2+)</name>
        <dbReference type="ChEBI" id="CHEBI:18420"/>
    </cofactor>
</comment>
<evidence type="ECO:0000256" key="5">
    <source>
        <dbReference type="ARBA" id="ARBA00022801"/>
    </source>
</evidence>
<protein>
    <recommendedName>
        <fullName evidence="7">Inositol-1-monophosphatase</fullName>
        <ecNumber evidence="7">3.1.3.25</ecNumber>
    </recommendedName>
</protein>
<keyword evidence="9" id="KW-1185">Reference proteome</keyword>
<dbReference type="InterPro" id="IPR020550">
    <property type="entry name" value="Inositol_monophosphatase_CS"/>
</dbReference>
<dbReference type="PANTHER" id="PTHR20854">
    <property type="entry name" value="INOSITOL MONOPHOSPHATASE"/>
    <property type="match status" value="1"/>
</dbReference>
<name>A0ABS5PT52_9FIRM</name>
<dbReference type="InterPro" id="IPR020583">
    <property type="entry name" value="Inositol_monoP_metal-BS"/>
</dbReference>
<evidence type="ECO:0000313" key="8">
    <source>
        <dbReference type="EMBL" id="MBS7528052.1"/>
    </source>
</evidence>
<dbReference type="RefSeq" id="WP_213237914.1">
    <property type="nucleotide sequence ID" value="NZ_JAHBCL010000030.1"/>
</dbReference>
<comment type="similarity">
    <text evidence="3 7">Belongs to the inositol monophosphatase superfamily.</text>
</comment>
<dbReference type="SUPFAM" id="SSF56655">
    <property type="entry name" value="Carbohydrate phosphatase"/>
    <property type="match status" value="1"/>
</dbReference>
<keyword evidence="5 7" id="KW-0378">Hydrolase</keyword>
<evidence type="ECO:0000313" key="9">
    <source>
        <dbReference type="Proteomes" id="UP000746471"/>
    </source>
</evidence>
<dbReference type="Proteomes" id="UP000746471">
    <property type="component" value="Unassembled WGS sequence"/>
</dbReference>
<dbReference type="PROSITE" id="PS00630">
    <property type="entry name" value="IMP_2"/>
    <property type="match status" value="1"/>
</dbReference>
<sequence>MQVSAVYVPIIELIREVGAYQKAAFISRAFDIHTKSSAVDLVTEIDLWSDQKLAAGIRSLFPNDRLLTEEQGGFEGKNTYEWIVDPLDGTTNFSIGHPIFAISVARWQEDRPIFGAVYLPMLDILYTAERGKGAYQDDRRLTASKQTALVKSVLGTGFPYDRATAVNNNGENIRKMVPKVKGLRRLGAAAYDLCLVASGVYDAFWELRLAKWDLAAGRLMIEEAGGTFIAACEADKYNVIAGSKALCEQLSLSLNMRNDVG</sequence>